<protein>
    <recommendedName>
        <fullName evidence="1">MIP18 family-like domain-containing protein</fullName>
    </recommendedName>
</protein>
<dbReference type="SUPFAM" id="SSF117916">
    <property type="entry name" value="Fe-S cluster assembly (FSCA) domain-like"/>
    <property type="match status" value="1"/>
</dbReference>
<dbReference type="Gene3D" id="3.30.300.130">
    <property type="entry name" value="Fe-S cluster assembly (FSCA)"/>
    <property type="match status" value="1"/>
</dbReference>
<reference evidence="2 3" key="1">
    <citation type="journal article" date="2017" name="Genome Announc.">
        <title>Complete Genome Sequences of Two Acetylene-Fermenting Pelobacter acetylenicus Strains.</title>
        <authorList>
            <person name="Sutton J.M."/>
            <person name="Baesman S.M."/>
            <person name="Fierst J.L."/>
            <person name="Poret-Peterson A.T."/>
            <person name="Oremland R.S."/>
            <person name="Dunlap D.S."/>
            <person name="Akob D.M."/>
        </authorList>
    </citation>
    <scope>NUCLEOTIDE SEQUENCE [LARGE SCALE GENOMIC DNA]</scope>
    <source>
        <strain evidence="2 3">DSM 3247</strain>
    </source>
</reference>
<gene>
    <name evidence="2" type="ORF">A7E75_08400</name>
</gene>
<dbReference type="InterPro" id="IPR034904">
    <property type="entry name" value="FSCA_dom_sf"/>
</dbReference>
<dbReference type="InterPro" id="IPR002744">
    <property type="entry name" value="MIP18-like"/>
</dbReference>
<dbReference type="AlphaFoldDB" id="A0A1L3GKT2"/>
<dbReference type="EMBL" id="CP015518">
    <property type="protein sequence ID" value="APG26278.1"/>
    <property type="molecule type" value="Genomic_DNA"/>
</dbReference>
<dbReference type="PANTHER" id="PTHR42831">
    <property type="entry name" value="FE-S PROTEIN MATURATION AUXILIARY FACTOR YITW"/>
    <property type="match status" value="1"/>
</dbReference>
<feature type="domain" description="MIP18 family-like" evidence="1">
    <location>
        <begin position="6"/>
        <end position="74"/>
    </location>
</feature>
<organism evidence="2 3">
    <name type="scientific">Syntrophotalea acetylenica</name>
    <name type="common">Pelobacter acetylenicus</name>
    <dbReference type="NCBI Taxonomy" id="29542"/>
    <lineage>
        <taxon>Bacteria</taxon>
        <taxon>Pseudomonadati</taxon>
        <taxon>Thermodesulfobacteriota</taxon>
        <taxon>Desulfuromonadia</taxon>
        <taxon>Desulfuromonadales</taxon>
        <taxon>Syntrophotaleaceae</taxon>
        <taxon>Syntrophotalea</taxon>
    </lineage>
</organism>
<dbReference type="Proteomes" id="UP000182264">
    <property type="component" value="Chromosome"/>
</dbReference>
<dbReference type="InterPro" id="IPR052339">
    <property type="entry name" value="Fe-S_Maturation_MIP18"/>
</dbReference>
<name>A0A1L3GKT2_SYNAC</name>
<evidence type="ECO:0000259" key="1">
    <source>
        <dbReference type="Pfam" id="PF01883"/>
    </source>
</evidence>
<proteinExistence type="predicted"/>
<dbReference type="Pfam" id="PF01883">
    <property type="entry name" value="FeS_assembly_P"/>
    <property type="match status" value="1"/>
</dbReference>
<evidence type="ECO:0000313" key="2">
    <source>
        <dbReference type="EMBL" id="APG26278.1"/>
    </source>
</evidence>
<dbReference type="PANTHER" id="PTHR42831:SF3">
    <property type="entry name" value="1,2-PHENYLACETYL-COA EPOXIDASE, SUBUNIT D-RELATED"/>
    <property type="match status" value="1"/>
</dbReference>
<dbReference type="STRING" id="29542.A6070_02370"/>
<keyword evidence="3" id="KW-1185">Reference proteome</keyword>
<accession>A0A1L3GKT2</accession>
<sequence length="101" mass="11351">MEKHPVYNALRAVRDPELGVSIIDLGMIRDIAEDGPAGLVITMLPTSPLCPYLKYLVAEIRQTARPLAPGRTIKVVIDMQHRWTPEYLSTEGQRYFFGGKP</sequence>
<evidence type="ECO:0000313" key="3">
    <source>
        <dbReference type="Proteomes" id="UP000182264"/>
    </source>
</evidence>